<gene>
    <name evidence="3" type="ORF">GCM10009825_01420</name>
</gene>
<dbReference type="Pfam" id="PF03963">
    <property type="entry name" value="FlgD"/>
    <property type="match status" value="1"/>
</dbReference>
<evidence type="ECO:0000256" key="1">
    <source>
        <dbReference type="ARBA" id="ARBA00010577"/>
    </source>
</evidence>
<evidence type="ECO:0000256" key="2">
    <source>
        <dbReference type="ARBA" id="ARBA00022795"/>
    </source>
</evidence>
<comment type="caution">
    <text evidence="3">The sequence shown here is derived from an EMBL/GenBank/DDBJ whole genome shotgun (WGS) entry which is preliminary data.</text>
</comment>
<protein>
    <recommendedName>
        <fullName evidence="5">Flagellar hook capping protein</fullName>
    </recommendedName>
</protein>
<keyword evidence="2" id="KW-1005">Bacterial flagellum biogenesis</keyword>
<sequence length="144" mass="14635">MTIQPIASQPVTPAGAAAPASAARTPAQSMDANVFMTLLVAQLKNQNPSAPMDTNQMMSQTLQLSTMEKMTELTTNSKEGFSLQMRTAAAQLIGQSVGYTLADGTTGTGIASSVSYAGSVPAVKVGDITVPLDSITGLTAPAAS</sequence>
<name>A0ABN2YFK0_9MICC</name>
<dbReference type="Proteomes" id="UP001500102">
    <property type="component" value="Unassembled WGS sequence"/>
</dbReference>
<dbReference type="InterPro" id="IPR005648">
    <property type="entry name" value="FlgD"/>
</dbReference>
<evidence type="ECO:0000313" key="3">
    <source>
        <dbReference type="EMBL" id="GAA2125279.1"/>
    </source>
</evidence>
<reference evidence="3 4" key="1">
    <citation type="journal article" date="2019" name="Int. J. Syst. Evol. Microbiol.">
        <title>The Global Catalogue of Microorganisms (GCM) 10K type strain sequencing project: providing services to taxonomists for standard genome sequencing and annotation.</title>
        <authorList>
            <consortium name="The Broad Institute Genomics Platform"/>
            <consortium name="The Broad Institute Genome Sequencing Center for Infectious Disease"/>
            <person name="Wu L."/>
            <person name="Ma J."/>
        </authorList>
    </citation>
    <scope>NUCLEOTIDE SEQUENCE [LARGE SCALE GENOMIC DNA]</scope>
    <source>
        <strain evidence="3 4">JCM 15921</strain>
    </source>
</reference>
<comment type="similarity">
    <text evidence="1">Belongs to the FlgD family.</text>
</comment>
<proteinExistence type="inferred from homology"/>
<dbReference type="RefSeq" id="WP_344360925.1">
    <property type="nucleotide sequence ID" value="NZ_BAAAQB010000005.1"/>
</dbReference>
<evidence type="ECO:0000313" key="4">
    <source>
        <dbReference type="Proteomes" id="UP001500102"/>
    </source>
</evidence>
<dbReference type="EMBL" id="BAAAQB010000005">
    <property type="protein sequence ID" value="GAA2125279.1"/>
    <property type="molecule type" value="Genomic_DNA"/>
</dbReference>
<evidence type="ECO:0008006" key="5">
    <source>
        <dbReference type="Google" id="ProtNLM"/>
    </source>
</evidence>
<organism evidence="3 4">
    <name type="scientific">Arthrobacter humicola</name>
    <dbReference type="NCBI Taxonomy" id="409291"/>
    <lineage>
        <taxon>Bacteria</taxon>
        <taxon>Bacillati</taxon>
        <taxon>Actinomycetota</taxon>
        <taxon>Actinomycetes</taxon>
        <taxon>Micrococcales</taxon>
        <taxon>Micrococcaceae</taxon>
        <taxon>Arthrobacter</taxon>
    </lineage>
</organism>
<keyword evidence="4" id="KW-1185">Reference proteome</keyword>
<accession>A0ABN2YFK0</accession>